<dbReference type="Proteomes" id="UP000754644">
    <property type="component" value="Unassembled WGS sequence"/>
</dbReference>
<keyword evidence="6 7" id="KW-0472">Membrane</keyword>
<proteinExistence type="predicted"/>
<feature type="transmembrane region" description="Helical" evidence="7">
    <location>
        <begin position="212"/>
        <end position="234"/>
    </location>
</feature>
<dbReference type="Gene3D" id="1.20.1250.20">
    <property type="entry name" value="MFS general substrate transporter like domains"/>
    <property type="match status" value="1"/>
</dbReference>
<feature type="transmembrane region" description="Helical" evidence="7">
    <location>
        <begin position="364"/>
        <end position="381"/>
    </location>
</feature>
<feature type="domain" description="Major facilitator superfamily (MFS) profile" evidence="8">
    <location>
        <begin position="8"/>
        <end position="387"/>
    </location>
</feature>
<keyword evidence="3" id="KW-1003">Cell membrane</keyword>
<reference evidence="9" key="1">
    <citation type="submission" date="2020-05" db="EMBL/GenBank/DDBJ databases">
        <title>Sulfur intermediates as new biogeochemical hubs in an aquatic model microbial ecosystem.</title>
        <authorList>
            <person name="Vigneron A."/>
        </authorList>
    </citation>
    <scope>NUCLEOTIDE SEQUENCE</scope>
    <source>
        <strain evidence="9">Bin.250</strain>
    </source>
</reference>
<dbReference type="PANTHER" id="PTHR23517">
    <property type="entry name" value="RESISTANCE PROTEIN MDTM, PUTATIVE-RELATED-RELATED"/>
    <property type="match status" value="1"/>
</dbReference>
<name>A0A972W023_9GAMM</name>
<feature type="transmembrane region" description="Helical" evidence="7">
    <location>
        <begin position="75"/>
        <end position="93"/>
    </location>
</feature>
<gene>
    <name evidence="9" type="ORF">HQ497_10815</name>
</gene>
<feature type="transmembrane region" description="Helical" evidence="7">
    <location>
        <begin position="246"/>
        <end position="265"/>
    </location>
</feature>
<dbReference type="PANTHER" id="PTHR23517:SF2">
    <property type="entry name" value="MULTIDRUG RESISTANCE PROTEIN MDTH"/>
    <property type="match status" value="1"/>
</dbReference>
<evidence type="ECO:0000256" key="1">
    <source>
        <dbReference type="ARBA" id="ARBA00004651"/>
    </source>
</evidence>
<feature type="transmembrane region" description="Helical" evidence="7">
    <location>
        <begin position="301"/>
        <end position="322"/>
    </location>
</feature>
<dbReference type="EMBL" id="JABMOJ010000409">
    <property type="protein sequence ID" value="NQV65842.1"/>
    <property type="molecule type" value="Genomic_DNA"/>
</dbReference>
<evidence type="ECO:0000256" key="2">
    <source>
        <dbReference type="ARBA" id="ARBA00022448"/>
    </source>
</evidence>
<feature type="transmembrane region" description="Helical" evidence="7">
    <location>
        <begin position="334"/>
        <end position="358"/>
    </location>
</feature>
<dbReference type="InterPro" id="IPR050171">
    <property type="entry name" value="MFS_Transporters"/>
</dbReference>
<comment type="subcellular location">
    <subcellularLocation>
        <location evidence="1">Cell membrane</location>
        <topology evidence="1">Multi-pass membrane protein</topology>
    </subcellularLocation>
</comment>
<dbReference type="AlphaFoldDB" id="A0A972W023"/>
<feature type="transmembrane region" description="Helical" evidence="7">
    <location>
        <begin position="277"/>
        <end position="295"/>
    </location>
</feature>
<evidence type="ECO:0000313" key="9">
    <source>
        <dbReference type="EMBL" id="NQV65842.1"/>
    </source>
</evidence>
<keyword evidence="5 7" id="KW-1133">Transmembrane helix</keyword>
<organism evidence="9 10">
    <name type="scientific">SAR86 cluster bacterium</name>
    <dbReference type="NCBI Taxonomy" id="2030880"/>
    <lineage>
        <taxon>Bacteria</taxon>
        <taxon>Pseudomonadati</taxon>
        <taxon>Pseudomonadota</taxon>
        <taxon>Gammaproteobacteria</taxon>
        <taxon>SAR86 cluster</taxon>
    </lineage>
</organism>
<dbReference type="InterPro" id="IPR020846">
    <property type="entry name" value="MFS_dom"/>
</dbReference>
<dbReference type="GO" id="GO:0022857">
    <property type="term" value="F:transmembrane transporter activity"/>
    <property type="evidence" value="ECO:0007669"/>
    <property type="project" value="InterPro"/>
</dbReference>
<feature type="transmembrane region" description="Helical" evidence="7">
    <location>
        <begin position="131"/>
        <end position="155"/>
    </location>
</feature>
<dbReference type="PROSITE" id="PS00216">
    <property type="entry name" value="SUGAR_TRANSPORT_1"/>
    <property type="match status" value="1"/>
</dbReference>
<dbReference type="Pfam" id="PF07690">
    <property type="entry name" value="MFS_1"/>
    <property type="match status" value="1"/>
</dbReference>
<dbReference type="InterPro" id="IPR036259">
    <property type="entry name" value="MFS_trans_sf"/>
</dbReference>
<keyword evidence="4 7" id="KW-0812">Transmembrane</keyword>
<feature type="transmembrane region" description="Helical" evidence="7">
    <location>
        <begin position="161"/>
        <end position="181"/>
    </location>
</feature>
<dbReference type="InterPro" id="IPR005829">
    <property type="entry name" value="Sugar_transporter_CS"/>
</dbReference>
<evidence type="ECO:0000259" key="8">
    <source>
        <dbReference type="PROSITE" id="PS50850"/>
    </source>
</evidence>
<evidence type="ECO:0000256" key="7">
    <source>
        <dbReference type="SAM" id="Phobius"/>
    </source>
</evidence>
<evidence type="ECO:0000313" key="10">
    <source>
        <dbReference type="Proteomes" id="UP000754644"/>
    </source>
</evidence>
<dbReference type="SUPFAM" id="SSF103473">
    <property type="entry name" value="MFS general substrate transporter"/>
    <property type="match status" value="1"/>
</dbReference>
<evidence type="ECO:0000256" key="5">
    <source>
        <dbReference type="ARBA" id="ARBA00022989"/>
    </source>
</evidence>
<protein>
    <submittedName>
        <fullName evidence="9">MFS transporter</fullName>
    </submittedName>
</protein>
<dbReference type="GO" id="GO:0005886">
    <property type="term" value="C:plasma membrane"/>
    <property type="evidence" value="ECO:0007669"/>
    <property type="project" value="UniProtKB-SubCell"/>
</dbReference>
<feature type="transmembrane region" description="Helical" evidence="7">
    <location>
        <begin position="12"/>
        <end position="31"/>
    </location>
</feature>
<evidence type="ECO:0000256" key="4">
    <source>
        <dbReference type="ARBA" id="ARBA00022692"/>
    </source>
</evidence>
<accession>A0A972W023</accession>
<dbReference type="InterPro" id="IPR011701">
    <property type="entry name" value="MFS"/>
</dbReference>
<dbReference type="PROSITE" id="PS50850">
    <property type="entry name" value="MFS"/>
    <property type="match status" value="1"/>
</dbReference>
<sequence length="455" mass="48187">MNKQELRAAISIGLLYVIRMLGLFMILPVLPAVGADLALATPLLIGLALGVYGLSQAVLQIPMGLLSDKFGRKPVILAGLLMFIFGSLVAANADTIIGVIVGRLLQGCGAIASALLALLSDVTRVDQRSKAMAIVGISIGLSFAVALVAGPLVFVQAGLSGIFYFAAISGVLGIVVLFTLIPDAKVAVRNPEIGLRPERLLEITASPDLRRMVLGVFMLHYLLMSGFLVFPALLAGTGEIQTSDHSLVYFGLLLTTFVLMGPFMWLSDKPALTKAMLLLMIGGFAVSMLLFVNVVNLYPVLISMAIFFMAFNLLEVILPALVSRSAPAGARGTAMGIYSTGQFAGAFAGGALGGLLLSTGDMTYLLYVNTALCMGWLLISLKLKKTGNLGSQVFHLDHLAQLSAKEVADTLLSVKGVMDVVLLEGEKVAYLKINKDQLDTNALMQLEREGLATAR</sequence>
<dbReference type="Gene3D" id="3.30.70.100">
    <property type="match status" value="1"/>
</dbReference>
<evidence type="ECO:0000256" key="6">
    <source>
        <dbReference type="ARBA" id="ARBA00023136"/>
    </source>
</evidence>
<keyword evidence="2" id="KW-0813">Transport</keyword>
<evidence type="ECO:0000256" key="3">
    <source>
        <dbReference type="ARBA" id="ARBA00022475"/>
    </source>
</evidence>
<feature type="transmembrane region" description="Helical" evidence="7">
    <location>
        <begin position="99"/>
        <end position="119"/>
    </location>
</feature>
<comment type="caution">
    <text evidence="9">The sequence shown here is derived from an EMBL/GenBank/DDBJ whole genome shotgun (WGS) entry which is preliminary data.</text>
</comment>